<protein>
    <recommendedName>
        <fullName evidence="3">SIR2-like domain-containing protein</fullName>
    </recommendedName>
</protein>
<dbReference type="Pfam" id="PF13289">
    <property type="entry name" value="SIR2_2"/>
    <property type="match status" value="1"/>
</dbReference>
<dbReference type="Gene3D" id="3.40.50.1220">
    <property type="entry name" value="TPP-binding domain"/>
    <property type="match status" value="1"/>
</dbReference>
<name>A0A9Q7JZB5_9ENTR</name>
<dbReference type="SUPFAM" id="SSF52467">
    <property type="entry name" value="DHS-like NAD/FAD-binding domain"/>
    <property type="match status" value="1"/>
</dbReference>
<reference evidence="1 2" key="1">
    <citation type="submission" date="2018-12" db="EMBL/GenBank/DDBJ databases">
        <title>The Batch Genome Submission of Enterobacter spp. strains.</title>
        <authorList>
            <person name="Wei L."/>
            <person name="Wu W."/>
            <person name="Lin J."/>
            <person name="Zhang X."/>
            <person name="Feng Y."/>
            <person name="Zong Z."/>
        </authorList>
    </citation>
    <scope>NUCLEOTIDE SEQUENCE [LARGE SCALE GENOMIC DNA]</scope>
    <source>
        <strain evidence="1 2">SCEM020047</strain>
    </source>
</reference>
<proteinExistence type="predicted"/>
<accession>A0A9Q7JZB5</accession>
<comment type="caution">
    <text evidence="1">The sequence shown here is derived from an EMBL/GenBank/DDBJ whole genome shotgun (WGS) entry which is preliminary data.</text>
</comment>
<dbReference type="AlphaFoldDB" id="A0A9Q7JZB5"/>
<evidence type="ECO:0008006" key="3">
    <source>
        <dbReference type="Google" id="ProtNLM"/>
    </source>
</evidence>
<evidence type="ECO:0000313" key="1">
    <source>
        <dbReference type="EMBL" id="RTQ20630.1"/>
    </source>
</evidence>
<dbReference type="RefSeq" id="WP_126817574.1">
    <property type="nucleotide sequence ID" value="NZ_JAJHUL010000007.1"/>
</dbReference>
<gene>
    <name evidence="1" type="ORF">EKN29_22040</name>
</gene>
<organism evidence="1 2">
    <name type="scientific">Enterobacter mori</name>
    <dbReference type="NCBI Taxonomy" id="539813"/>
    <lineage>
        <taxon>Bacteria</taxon>
        <taxon>Pseudomonadati</taxon>
        <taxon>Pseudomonadota</taxon>
        <taxon>Gammaproteobacteria</taxon>
        <taxon>Enterobacterales</taxon>
        <taxon>Enterobacteriaceae</taxon>
        <taxon>Enterobacter</taxon>
    </lineage>
</organism>
<evidence type="ECO:0000313" key="2">
    <source>
        <dbReference type="Proteomes" id="UP000282263"/>
    </source>
</evidence>
<dbReference type="Proteomes" id="UP000282263">
    <property type="component" value="Unassembled WGS sequence"/>
</dbReference>
<dbReference type="InterPro" id="IPR029035">
    <property type="entry name" value="DHS-like_NAD/FAD-binding_dom"/>
</dbReference>
<sequence>MYAEHLPGIIQAMQEQRLCIFIGAGVSKSSGDLPGWEDIVNALKSELNDCKEQDFLKIAQLYFLEFGEKKYYERIQELFSCHYVPSTVHHLILQLEPEKIITTNWDSLLEQTVTEGFYLYDTIVNDQELSESTLPKKIIKMHGDFNHRNIVFKEDDYLNYEYNFPLLSNYIKGILSSHTILFLGYSFNDIDLKLITTWIKNNSSSRHPLYLAEFEEKPAQIKYLEHHHISTLILPDVAPYDGVAPYTSRVMFFLKNLHDYDNIIRNINDIDPIDFVYKKLTPLSSLDYVWRNQIIQCLTQCGFEYFNDATILIFYNQIKTYDANTDLRLIYQRFVNHLYETTVFTQDELIKLNTIFEIIFSAGIHGISSTFDETSPTTSFVYLDVAPNSKLHKLFAFDYQLMPPENTDTLLFNSNICALRHQYFEGLAFAEKSLTSAIAEKNYSKILLSASNYNDIRQILNNIDKKDGFNSAIKKVEKYYSSLPISEQKNQHHLYSSINNTTLYKLTYFGLKALDKAKEKKISGNFYYNKDELKHRQDFKNMMHYYIGNSMTMTLWTEFKTAVKLYIEAAFTLQYNAEKISFNREEIYSMIRFYNNRELDELFKNNLFRNSHYMDLINIDVNVINWLINDALVNLINTTCKTLDESQCNIVRISNIFRILAFVRLDTEQTQNLFNLILRVIQRPGAWLMFYEAINYFAFIQKNVLSTKLPATGIKLTIESLIEKCALGKSSFYDMYALEHSILTSFYHHLTQEGYFLENVSLFHAIADEAKEKPIRNRIHVAKCFMLPFHSFADTNIIAIFSTYFDELINDIKAMPNAEGLLIAIQLCEVEGKKRFYDAKAIFSQIRKSGRIAQEDFTAMMTLSGIAEALDKKRGKAFFLPLWQKIDAEKGMLELFASQER</sequence>
<dbReference type="EMBL" id="RXPP01000033">
    <property type="protein sequence ID" value="RTQ20630.1"/>
    <property type="molecule type" value="Genomic_DNA"/>
</dbReference>